<feature type="transmembrane region" description="Helical" evidence="5">
    <location>
        <begin position="130"/>
        <end position="152"/>
    </location>
</feature>
<feature type="transmembrane region" description="Helical" evidence="5">
    <location>
        <begin position="104"/>
        <end position="124"/>
    </location>
</feature>
<dbReference type="SUPFAM" id="SSF103473">
    <property type="entry name" value="MFS general substrate transporter"/>
    <property type="match status" value="2"/>
</dbReference>
<dbReference type="AlphaFoldDB" id="A0A135LSQ4"/>
<feature type="transmembrane region" description="Helical" evidence="5">
    <location>
        <begin position="392"/>
        <end position="411"/>
    </location>
</feature>
<comment type="caution">
    <text evidence="7">The sequence shown here is derived from an EMBL/GenBank/DDBJ whole genome shotgun (WGS) entry which is preliminary data.</text>
</comment>
<feature type="transmembrane region" description="Helical" evidence="5">
    <location>
        <begin position="467"/>
        <end position="490"/>
    </location>
</feature>
<dbReference type="InterPro" id="IPR036259">
    <property type="entry name" value="MFS_trans_sf"/>
</dbReference>
<sequence>MGEKDQNDDDQLPLAPIDDNKIGSRPTCLKSNTQEFLFVISATTALAQEAFFTGLIVGLTAVIGHDLDMNISEIAWISAGCSLTSGAFLLMFGRIADNYGRKKLFLFGMGGFTFAVLAASFATSPIYLNIFSGVIGICSASVVPPAIGKLGAVYETSSVRKNRAFACFSAGNPLGYVGGMVISGIAADISTWRTSFRVLAVLYAIFTIAGAWAFPPDEGNTVPLSIESLKQFDVMGTVLIAVGFASLTASLSLAAAAPHGWSTGYVIALLCIGSALLVCFIWWESKAQFPLMPPVIWQDRTFSAVIAVQCLGEVGFSSTTFWLSLFFQNVRKDSAIKIALQLLPMVIGGITVNVICALILHRVSNQVLMGVGTVAFTVAFLILSFLKEEATYWAFIFPSLILMVIGVDVQYNVTNMYVMNSLPEQQSVAGGIFNTITRLCGNLSLGISTAIYISIKEKADATTTDVVPYLFTFRFAAAATGISIFLIPLVKIGKQGGPAIQEVPSVQV</sequence>
<proteinExistence type="predicted"/>
<dbReference type="GeneID" id="63711254"/>
<comment type="subcellular location">
    <subcellularLocation>
        <location evidence="1">Membrane</location>
        <topology evidence="1">Multi-pass membrane protein</topology>
    </subcellularLocation>
</comment>
<feature type="transmembrane region" description="Helical" evidence="5">
    <location>
        <begin position="234"/>
        <end position="257"/>
    </location>
</feature>
<keyword evidence="4 5" id="KW-0472">Membrane</keyword>
<dbReference type="Gene3D" id="1.20.1250.20">
    <property type="entry name" value="MFS general substrate transporter like domains"/>
    <property type="match status" value="2"/>
</dbReference>
<feature type="transmembrane region" description="Helical" evidence="5">
    <location>
        <begin position="304"/>
        <end position="326"/>
    </location>
</feature>
<evidence type="ECO:0000313" key="7">
    <source>
        <dbReference type="EMBL" id="KXG51956.1"/>
    </source>
</evidence>
<dbReference type="Pfam" id="PF07690">
    <property type="entry name" value="MFS_1"/>
    <property type="match status" value="1"/>
</dbReference>
<dbReference type="PANTHER" id="PTHR42718:SF23">
    <property type="entry name" value="MAJOR FACILITATOR SUPERFAMILY (MFS) PROFILE DOMAIN-CONTAINING PROTEIN"/>
    <property type="match status" value="1"/>
</dbReference>
<feature type="transmembrane region" description="Helical" evidence="5">
    <location>
        <begin position="74"/>
        <end position="92"/>
    </location>
</feature>
<evidence type="ECO:0000256" key="4">
    <source>
        <dbReference type="ARBA" id="ARBA00023136"/>
    </source>
</evidence>
<feature type="transmembrane region" description="Helical" evidence="5">
    <location>
        <begin position="263"/>
        <end position="283"/>
    </location>
</feature>
<evidence type="ECO:0000313" key="8">
    <source>
        <dbReference type="Proteomes" id="UP000070168"/>
    </source>
</evidence>
<dbReference type="EMBL" id="LHQR01000027">
    <property type="protein sequence ID" value="KXG51956.1"/>
    <property type="molecule type" value="Genomic_DNA"/>
</dbReference>
<feature type="domain" description="Major facilitator superfamily (MFS) profile" evidence="6">
    <location>
        <begin position="38"/>
        <end position="491"/>
    </location>
</feature>
<keyword evidence="3 5" id="KW-1133">Transmembrane helix</keyword>
<gene>
    <name evidence="7" type="ORF">PGRI_082400</name>
</gene>
<dbReference type="RefSeq" id="XP_040650492.1">
    <property type="nucleotide sequence ID" value="XM_040795954.1"/>
</dbReference>
<keyword evidence="8" id="KW-1185">Reference proteome</keyword>
<feature type="transmembrane region" description="Helical" evidence="5">
    <location>
        <begin position="367"/>
        <end position="386"/>
    </location>
</feature>
<feature type="transmembrane region" description="Helical" evidence="5">
    <location>
        <begin position="36"/>
        <end position="62"/>
    </location>
</feature>
<protein>
    <submittedName>
        <fullName evidence="7">Major facilitator superfamily domain, general substrate transporter</fullName>
    </submittedName>
</protein>
<evidence type="ECO:0000259" key="6">
    <source>
        <dbReference type="PROSITE" id="PS50850"/>
    </source>
</evidence>
<evidence type="ECO:0000256" key="5">
    <source>
        <dbReference type="SAM" id="Phobius"/>
    </source>
</evidence>
<dbReference type="Proteomes" id="UP000070168">
    <property type="component" value="Unassembled WGS sequence"/>
</dbReference>
<dbReference type="GO" id="GO:0022857">
    <property type="term" value="F:transmembrane transporter activity"/>
    <property type="evidence" value="ECO:0007669"/>
    <property type="project" value="InterPro"/>
</dbReference>
<feature type="transmembrane region" description="Helical" evidence="5">
    <location>
        <begin position="432"/>
        <end position="455"/>
    </location>
</feature>
<dbReference type="InterPro" id="IPR020846">
    <property type="entry name" value="MFS_dom"/>
</dbReference>
<dbReference type="PROSITE" id="PS50850">
    <property type="entry name" value="MFS"/>
    <property type="match status" value="1"/>
</dbReference>
<accession>A0A135LSQ4</accession>
<feature type="transmembrane region" description="Helical" evidence="5">
    <location>
        <begin position="338"/>
        <end position="360"/>
    </location>
</feature>
<dbReference type="GO" id="GO:0016020">
    <property type="term" value="C:membrane"/>
    <property type="evidence" value="ECO:0007669"/>
    <property type="project" value="UniProtKB-SubCell"/>
</dbReference>
<dbReference type="PANTHER" id="PTHR42718">
    <property type="entry name" value="MAJOR FACILITATOR SUPERFAMILY MULTIDRUG TRANSPORTER MFSC"/>
    <property type="match status" value="1"/>
</dbReference>
<evidence type="ECO:0000256" key="1">
    <source>
        <dbReference type="ARBA" id="ARBA00004141"/>
    </source>
</evidence>
<reference evidence="7 8" key="1">
    <citation type="journal article" date="2016" name="BMC Genomics">
        <title>Genome sequencing and secondary metabolism of the postharvest pathogen Penicillium griseofulvum.</title>
        <authorList>
            <person name="Banani H."/>
            <person name="Marcet-Houben M."/>
            <person name="Ballester A.R."/>
            <person name="Abbruscato P."/>
            <person name="Gonzalez-Candelas L."/>
            <person name="Gabaldon T."/>
            <person name="Spadaro D."/>
        </authorList>
    </citation>
    <scope>NUCLEOTIDE SEQUENCE [LARGE SCALE GENOMIC DNA]</scope>
    <source>
        <strain evidence="7 8">PG3</strain>
    </source>
</reference>
<dbReference type="OMA" id="WAFPPDE"/>
<feature type="transmembrane region" description="Helical" evidence="5">
    <location>
        <begin position="195"/>
        <end position="214"/>
    </location>
</feature>
<dbReference type="InterPro" id="IPR011701">
    <property type="entry name" value="MFS"/>
</dbReference>
<evidence type="ECO:0000256" key="3">
    <source>
        <dbReference type="ARBA" id="ARBA00022989"/>
    </source>
</evidence>
<keyword evidence="2 5" id="KW-0812">Transmembrane</keyword>
<organism evidence="7 8">
    <name type="scientific">Penicillium patulum</name>
    <name type="common">Penicillium griseofulvum</name>
    <dbReference type="NCBI Taxonomy" id="5078"/>
    <lineage>
        <taxon>Eukaryota</taxon>
        <taxon>Fungi</taxon>
        <taxon>Dikarya</taxon>
        <taxon>Ascomycota</taxon>
        <taxon>Pezizomycotina</taxon>
        <taxon>Eurotiomycetes</taxon>
        <taxon>Eurotiomycetidae</taxon>
        <taxon>Eurotiales</taxon>
        <taxon>Aspergillaceae</taxon>
        <taxon>Penicillium</taxon>
    </lineage>
</organism>
<name>A0A135LSQ4_PENPA</name>
<dbReference type="OrthoDB" id="2985014at2759"/>
<evidence type="ECO:0000256" key="2">
    <source>
        <dbReference type="ARBA" id="ARBA00022692"/>
    </source>
</evidence>